<protein>
    <submittedName>
        <fullName evidence="1">Uncharacterized protein</fullName>
    </submittedName>
</protein>
<sequence length="130" mass="14327">MADSREKGMCDVRTQYAPAKDLLHAADVEMRRGRPQTAATTQVCAAACAKQLILNVFFKSAKRSALAMWRGLNLCTPRQGAATVCPSAFGHLAPMRQARRPRMLYITMENTVNGSPFRHRGASMTGKDWA</sequence>
<dbReference type="Proteomes" id="UP001214201">
    <property type="component" value="Chromosome"/>
</dbReference>
<evidence type="ECO:0000313" key="3">
    <source>
        <dbReference type="Proteomes" id="UP000239561"/>
    </source>
</evidence>
<dbReference type="EMBL" id="CP082214">
    <property type="protein sequence ID" value="WDM71636.1"/>
    <property type="molecule type" value="Genomic_DNA"/>
</dbReference>
<proteinExistence type="predicted"/>
<organism evidence="1 3">
    <name type="scientific">Xanthomonas cucurbitae</name>
    <dbReference type="NCBI Taxonomy" id="56453"/>
    <lineage>
        <taxon>Bacteria</taxon>
        <taxon>Pseudomonadati</taxon>
        <taxon>Pseudomonadota</taxon>
        <taxon>Gammaproteobacteria</taxon>
        <taxon>Lysobacterales</taxon>
        <taxon>Lysobacteraceae</taxon>
        <taxon>Xanthomonas</taxon>
    </lineage>
</organism>
<keyword evidence="4" id="KW-1185">Reference proteome</keyword>
<dbReference type="Proteomes" id="UP000239561">
    <property type="component" value="Unassembled WGS sequence"/>
</dbReference>
<dbReference type="AlphaFoldDB" id="A0A2S7DRX9"/>
<dbReference type="RefSeq" id="WP_104603288.1">
    <property type="nucleotide sequence ID" value="NZ_CP033326.1"/>
</dbReference>
<evidence type="ECO:0000313" key="4">
    <source>
        <dbReference type="Proteomes" id="UP001214201"/>
    </source>
</evidence>
<dbReference type="EMBL" id="MDED01000014">
    <property type="protein sequence ID" value="PPU76592.1"/>
    <property type="molecule type" value="Genomic_DNA"/>
</dbReference>
<reference evidence="2 4" key="2">
    <citation type="submission" date="2021-08" db="EMBL/GenBank/DDBJ databases">
        <title>Genome sequences of Xanthomonas cucurbitae isolates from 5 Midwestern US states.</title>
        <authorList>
            <person name="Hind S.R."/>
        </authorList>
    </citation>
    <scope>NUCLEOTIDE SEQUENCE [LARGE SCALE GENOMIC DNA]</scope>
    <source>
        <strain evidence="2 4">OH_261</strain>
    </source>
</reference>
<gene>
    <name evidence="2" type="ORF">K6978_20390</name>
    <name evidence="1" type="ORF">XcuCFBP2542_09145</name>
</gene>
<reference evidence="1 3" key="1">
    <citation type="submission" date="2016-08" db="EMBL/GenBank/DDBJ databases">
        <authorList>
            <person name="Seilhamer J.J."/>
        </authorList>
    </citation>
    <scope>NUCLEOTIDE SEQUENCE [LARGE SCALE GENOMIC DNA]</scope>
    <source>
        <strain evidence="1 3">CFBP2542</strain>
    </source>
</reference>
<evidence type="ECO:0000313" key="2">
    <source>
        <dbReference type="EMBL" id="WDM71636.1"/>
    </source>
</evidence>
<evidence type="ECO:0000313" key="1">
    <source>
        <dbReference type="EMBL" id="PPU76592.1"/>
    </source>
</evidence>
<name>A0A2S7DRX9_9XANT</name>
<accession>A0A2S7DRX9</accession>